<evidence type="ECO:0000313" key="3">
    <source>
        <dbReference type="EMBL" id="RBM01897.1"/>
    </source>
</evidence>
<name>A0A365YHJ8_9MICC</name>
<organism evidence="3 4">
    <name type="scientific">Glutamicibacter soli</name>
    <dbReference type="NCBI Taxonomy" id="453836"/>
    <lineage>
        <taxon>Bacteria</taxon>
        <taxon>Bacillati</taxon>
        <taxon>Actinomycetota</taxon>
        <taxon>Actinomycetes</taxon>
        <taxon>Micrococcales</taxon>
        <taxon>Micrococcaceae</taxon>
        <taxon>Glutamicibacter</taxon>
    </lineage>
</organism>
<keyword evidence="4" id="KW-1185">Reference proteome</keyword>
<dbReference type="RefSeq" id="WP_113607145.1">
    <property type="nucleotide sequence ID" value="NZ_POAF01000003.1"/>
</dbReference>
<dbReference type="Proteomes" id="UP000252167">
    <property type="component" value="Unassembled WGS sequence"/>
</dbReference>
<protein>
    <recommendedName>
        <fullName evidence="2">AAA+ ATPase domain-containing protein</fullName>
    </recommendedName>
</protein>
<dbReference type="InterPro" id="IPR003593">
    <property type="entry name" value="AAA+_ATPase"/>
</dbReference>
<comment type="caution">
    <text evidence="3">The sequence shown here is derived from an EMBL/GenBank/DDBJ whole genome shotgun (WGS) entry which is preliminary data.</text>
</comment>
<dbReference type="Pfam" id="PF07728">
    <property type="entry name" value="AAA_5"/>
    <property type="match status" value="1"/>
</dbReference>
<evidence type="ECO:0000256" key="1">
    <source>
        <dbReference type="SAM" id="Phobius"/>
    </source>
</evidence>
<evidence type="ECO:0000259" key="2">
    <source>
        <dbReference type="SMART" id="SM00382"/>
    </source>
</evidence>
<dbReference type="InterPro" id="IPR027417">
    <property type="entry name" value="P-loop_NTPase"/>
</dbReference>
<gene>
    <name evidence="3" type="ORF">C1H84_08670</name>
</gene>
<feature type="transmembrane region" description="Helical" evidence="1">
    <location>
        <begin position="114"/>
        <end position="132"/>
    </location>
</feature>
<keyword evidence="1" id="KW-1133">Transmembrane helix</keyword>
<dbReference type="InterPro" id="IPR052934">
    <property type="entry name" value="Methyl-DNA_Rec/Restrict_Enz"/>
</dbReference>
<keyword evidence="1" id="KW-0812">Transmembrane</keyword>
<dbReference type="AlphaFoldDB" id="A0A365YHJ8"/>
<dbReference type="GO" id="GO:0005524">
    <property type="term" value="F:ATP binding"/>
    <property type="evidence" value="ECO:0007669"/>
    <property type="project" value="InterPro"/>
</dbReference>
<accession>A0A365YHJ8</accession>
<feature type="domain" description="AAA+ ATPase" evidence="2">
    <location>
        <begin position="703"/>
        <end position="867"/>
    </location>
</feature>
<dbReference type="GO" id="GO:0016887">
    <property type="term" value="F:ATP hydrolysis activity"/>
    <property type="evidence" value="ECO:0007669"/>
    <property type="project" value="InterPro"/>
</dbReference>
<evidence type="ECO:0000313" key="4">
    <source>
        <dbReference type="Proteomes" id="UP000252167"/>
    </source>
</evidence>
<reference evidence="3 4" key="1">
    <citation type="submission" date="2018-01" db="EMBL/GenBank/DDBJ databases">
        <title>Glutamicibacter soli strain NHPC-3 Whole genome sequence and assembly.</title>
        <authorList>
            <person name="Choudhury P."/>
            <person name="Gupta D."/>
            <person name="Sengupta K."/>
            <person name="Jawed A."/>
            <person name="Sultana N."/>
            <person name="Saha P."/>
        </authorList>
    </citation>
    <scope>NUCLEOTIDE SEQUENCE [LARGE SCALE GENOMIC DNA]</scope>
    <source>
        <strain evidence="3 4">NHPC-3</strain>
    </source>
</reference>
<dbReference type="InterPro" id="IPR011704">
    <property type="entry name" value="ATPase_dyneun-rel_AAA"/>
</dbReference>
<dbReference type="SMART" id="SM00382">
    <property type="entry name" value="AAA"/>
    <property type="match status" value="1"/>
</dbReference>
<dbReference type="Gene3D" id="3.40.50.300">
    <property type="entry name" value="P-loop containing nucleotide triphosphate hydrolases"/>
    <property type="match status" value="1"/>
</dbReference>
<dbReference type="EMBL" id="POAF01000003">
    <property type="protein sequence ID" value="RBM01897.1"/>
    <property type="molecule type" value="Genomic_DNA"/>
</dbReference>
<sequence length="980" mass="109815">MSGWNEILRYSRLFLDHVDLYSEERNYKLEFAKGAKVARQQLMNGQQQWFETLRREISKTNLVNQYFMMALIRASTEKPDALRTAVLEFWADPVSPAKLDKLEKNLRTLNPERLSAGGAIGFGALLLMAVYPTEYVPFRARRTAEFIRLLGREPLKSSAPASARYVQVLDTLDELLEHSQSAGLPIQDRLDAQGLMWTLTNSDPDSTWPREEAQAFRIWRGDKNSSGPTYARGPGKSPATETAAWKILEPGLLGSVSPIDGQTPTWTETASSSLLQTRESQDAADAGGFLNRLEVQLAESSNDVYLLAAEMTYLQCIALSNIGSVKKAERINTILSWSPEGPAELPHDLKEALETPGSFHGGMGFNMHIAAHIGWLLRFVKHIRSLSQTELDAALTSPWEWMNLTAAVPDDVPAIRYAIDYLVWPNYLQPIVAKEDRKKIRDAFVHLLGGARGNTELDIAQDLYDIRQIHDGESGQYTEWYGEPYKSQWQNFAGTVRKAWLVRQAQAGNPMAETWQAEGIVTLPAQTPGQDIIGQDFETVLAAVKDVYGHINLADQKDKAKELHRFASQMDDGDLVIAPWEEVLLVGTIDSEAYVGDFHGNKLCRAVDWHPDAVPNADLPDPLPRLLGEPGGIVDVTEALLAIDTWRKRSITNNGENPDSSGGGTLTPRLDVMPQLKNASDELATKLYVERPDLQEMIDLLRTRRQIVLYGPPGTGKTFIGKHLARYLAGTEHAEHVQIVQFHPSYSYEDFFEGFRPSAPANGQVGFELQPGPLRRLAKLASQPGNEDKPFFLLIDEMNRGNLAKVFGELYFLLEYRKDSIRLQYSPDEEFTLPPNLFIIGTMNTADRSIAMVDAAIRRRFAFVELHPQDGMVKDVLGRFLAANGRPALAADLLDALNEELGSDKRDLAVGPSYFMKDDALDAPGLRRVWKYELLPLLEEYHFGELDREQVHERFSLDALLLGMDRSLDELQFLDDVDAD</sequence>
<proteinExistence type="predicted"/>
<dbReference type="SUPFAM" id="SSF52540">
    <property type="entry name" value="P-loop containing nucleoside triphosphate hydrolases"/>
    <property type="match status" value="1"/>
</dbReference>
<dbReference type="PANTHER" id="PTHR37291:SF1">
    <property type="entry name" value="TYPE IV METHYL-DIRECTED RESTRICTION ENZYME ECOKMCRB SUBUNIT"/>
    <property type="match status" value="1"/>
</dbReference>
<dbReference type="CDD" id="cd00009">
    <property type="entry name" value="AAA"/>
    <property type="match status" value="1"/>
</dbReference>
<keyword evidence="1" id="KW-0472">Membrane</keyword>
<dbReference type="PANTHER" id="PTHR37291">
    <property type="entry name" value="5-METHYLCYTOSINE-SPECIFIC RESTRICTION ENZYME B"/>
    <property type="match status" value="1"/>
</dbReference>